<feature type="domain" description="Exonuclease VII large subunit C-terminal" evidence="5">
    <location>
        <begin position="329"/>
        <end position="406"/>
    </location>
</feature>
<dbReference type="InterPro" id="IPR020579">
    <property type="entry name" value="Exonuc_VII_lsu_C"/>
</dbReference>
<protein>
    <submittedName>
        <fullName evidence="7">Unannotated protein</fullName>
    </submittedName>
</protein>
<evidence type="ECO:0000259" key="6">
    <source>
        <dbReference type="Pfam" id="PF13742"/>
    </source>
</evidence>
<dbReference type="EMBL" id="CAEZSX010000045">
    <property type="protein sequence ID" value="CAB4552625.1"/>
    <property type="molecule type" value="Genomic_DNA"/>
</dbReference>
<dbReference type="Pfam" id="PF02601">
    <property type="entry name" value="Exonuc_VII_L"/>
    <property type="match status" value="2"/>
</dbReference>
<evidence type="ECO:0000256" key="3">
    <source>
        <dbReference type="ARBA" id="ARBA00022801"/>
    </source>
</evidence>
<feature type="domain" description="Exonuclease VII large subunit C-terminal" evidence="5">
    <location>
        <begin position="140"/>
        <end position="303"/>
    </location>
</feature>
<keyword evidence="3" id="KW-0378">Hydrolase</keyword>
<gene>
    <name evidence="7" type="ORF">UFOPK1537_00414</name>
</gene>
<dbReference type="HAMAP" id="MF_00378">
    <property type="entry name" value="Exonuc_7_L"/>
    <property type="match status" value="1"/>
</dbReference>
<keyword evidence="1" id="KW-0963">Cytoplasm</keyword>
<dbReference type="InterPro" id="IPR003753">
    <property type="entry name" value="Exonuc_VII_L"/>
</dbReference>
<dbReference type="PANTHER" id="PTHR30008:SF0">
    <property type="entry name" value="EXODEOXYRIBONUCLEASE 7 LARGE SUBUNIT"/>
    <property type="match status" value="1"/>
</dbReference>
<sequence>MSDDQEQPSAESRVSSELSPWSVANFTSSLKDWITRLGNVWVEGQISQISPKKDVFFGELRDLVADKGFSIHSRRPDVLQTISELAAGDRVVALVHPDFWERMGKTSMDVLAIRKVGLGELLERIERLRQQLIKEGLTLAERKQPLPFIPNLIGLITGANSDAEKDVLQNSKLRWPEVRFRVQHTPVQGDKAASEIIKAIQALDADSEVDVIILARGGGSFQDLLVFSDEQVVRAVANCKTPIVSAIGHENDRPLTDEVADLRASTPTDAALKVVPNVVEERKKIAIALERISLRVVGYVQNQLELIAGIMTRPVFANPFTIVDERALIISQFRSSVQYQTRNFLEKEQLQITGLRGQVRALSPKLTLDRGYAVVRTTKGGLVTDPKKVTKGEQLRVTLSGGELGVTAD</sequence>
<dbReference type="PANTHER" id="PTHR30008">
    <property type="entry name" value="EXODEOXYRIBONUCLEASE 7 LARGE SUBUNIT"/>
    <property type="match status" value="1"/>
</dbReference>
<dbReference type="NCBIfam" id="TIGR00237">
    <property type="entry name" value="xseA"/>
    <property type="match status" value="1"/>
</dbReference>
<keyword evidence="2" id="KW-0540">Nuclease</keyword>
<evidence type="ECO:0000256" key="1">
    <source>
        <dbReference type="ARBA" id="ARBA00022490"/>
    </source>
</evidence>
<proteinExistence type="inferred from homology"/>
<dbReference type="GO" id="GO:0006308">
    <property type="term" value="P:DNA catabolic process"/>
    <property type="evidence" value="ECO:0007669"/>
    <property type="project" value="InterPro"/>
</dbReference>
<evidence type="ECO:0000256" key="4">
    <source>
        <dbReference type="ARBA" id="ARBA00022839"/>
    </source>
</evidence>
<evidence type="ECO:0000313" key="7">
    <source>
        <dbReference type="EMBL" id="CAB4552625.1"/>
    </source>
</evidence>
<dbReference type="Pfam" id="PF13742">
    <property type="entry name" value="tRNA_anti_2"/>
    <property type="match status" value="1"/>
</dbReference>
<keyword evidence="4" id="KW-0269">Exonuclease</keyword>
<organism evidence="7">
    <name type="scientific">freshwater metagenome</name>
    <dbReference type="NCBI Taxonomy" id="449393"/>
    <lineage>
        <taxon>unclassified sequences</taxon>
        <taxon>metagenomes</taxon>
        <taxon>ecological metagenomes</taxon>
    </lineage>
</organism>
<evidence type="ECO:0000256" key="2">
    <source>
        <dbReference type="ARBA" id="ARBA00022722"/>
    </source>
</evidence>
<accession>A0A6J6CNB0</accession>
<feature type="domain" description="OB-fold nucleic acid binding" evidence="6">
    <location>
        <begin position="21"/>
        <end position="113"/>
    </location>
</feature>
<dbReference type="InterPro" id="IPR025824">
    <property type="entry name" value="OB-fold_nuc-bd_dom"/>
</dbReference>
<dbReference type="AlphaFoldDB" id="A0A6J6CNB0"/>
<dbReference type="GO" id="GO:0003676">
    <property type="term" value="F:nucleic acid binding"/>
    <property type="evidence" value="ECO:0007669"/>
    <property type="project" value="InterPro"/>
</dbReference>
<dbReference type="GO" id="GO:0008855">
    <property type="term" value="F:exodeoxyribonuclease VII activity"/>
    <property type="evidence" value="ECO:0007669"/>
    <property type="project" value="InterPro"/>
</dbReference>
<name>A0A6J6CNB0_9ZZZZ</name>
<reference evidence="7" key="1">
    <citation type="submission" date="2020-05" db="EMBL/GenBank/DDBJ databases">
        <authorList>
            <person name="Chiriac C."/>
            <person name="Salcher M."/>
            <person name="Ghai R."/>
            <person name="Kavagutti S V."/>
        </authorList>
    </citation>
    <scope>NUCLEOTIDE SEQUENCE</scope>
</reference>
<evidence type="ECO:0000259" key="5">
    <source>
        <dbReference type="Pfam" id="PF02601"/>
    </source>
</evidence>
<dbReference type="GO" id="GO:0009318">
    <property type="term" value="C:exodeoxyribonuclease VII complex"/>
    <property type="evidence" value="ECO:0007669"/>
    <property type="project" value="InterPro"/>
</dbReference>